<evidence type="ECO:0000313" key="2">
    <source>
        <dbReference type="Proteomes" id="UP000813423"/>
    </source>
</evidence>
<accession>A0A229WI54</accession>
<reference evidence="1" key="1">
    <citation type="submission" date="2021-08" db="EMBL/GenBank/DDBJ databases">
        <title>Global Aspergillus fumigatus from environmental and clinical sources.</title>
        <authorList>
            <person name="Barber A."/>
            <person name="Sae-Ong T."/>
        </authorList>
    </citation>
    <scope>NUCLEOTIDE SEQUENCE</scope>
    <source>
        <strain evidence="1">NRZ-2016-071</strain>
    </source>
</reference>
<gene>
    <name evidence="1" type="ORF">KXV57_001626</name>
</gene>
<organism evidence="1 2">
    <name type="scientific">Aspergillus fumigatus</name>
    <name type="common">Neosartorya fumigata</name>
    <dbReference type="NCBI Taxonomy" id="746128"/>
    <lineage>
        <taxon>Eukaryota</taxon>
        <taxon>Fungi</taxon>
        <taxon>Dikarya</taxon>
        <taxon>Ascomycota</taxon>
        <taxon>Pezizomycotina</taxon>
        <taxon>Eurotiomycetes</taxon>
        <taxon>Eurotiomycetidae</taxon>
        <taxon>Eurotiales</taxon>
        <taxon>Aspergillaceae</taxon>
        <taxon>Aspergillus</taxon>
        <taxon>Aspergillus subgen. Fumigati</taxon>
    </lineage>
</organism>
<name>A0A229WI54_ASPFM</name>
<comment type="caution">
    <text evidence="1">The sequence shown here is derived from an EMBL/GenBank/DDBJ whole genome shotgun (WGS) entry which is preliminary data.</text>
</comment>
<protein>
    <submittedName>
        <fullName evidence="1">Uncharacterized protein</fullName>
    </submittedName>
</protein>
<dbReference type="Proteomes" id="UP000813423">
    <property type="component" value="Unassembled WGS sequence"/>
</dbReference>
<sequence length="217" mass="24535">MDEMVAGCLCLYGFATVQQPADQAALVFGTNLSAASNGAVIRKEIACAQALTRAFPPRSIHVFEPTRTWSEWKNDPVAPDANPRSARARIYRSQTTYRMGFGDVDFMRHVAKKLDDHKGVEILELHWLLSRETIRSLEVEIAQSAMKDAGRRAEVLARRAGLNFAPLRMTDFEWRANGEILPASWKDAENDTGGRYLDMEPRMFQFNAIIKGNFIIW</sequence>
<dbReference type="EMBL" id="JAIBSC010000013">
    <property type="protein sequence ID" value="KAH1909468.1"/>
    <property type="molecule type" value="Genomic_DNA"/>
</dbReference>
<proteinExistence type="predicted"/>
<dbReference type="Pfam" id="PF04402">
    <property type="entry name" value="SIMPL"/>
    <property type="match status" value="1"/>
</dbReference>
<evidence type="ECO:0000313" key="1">
    <source>
        <dbReference type="EMBL" id="KAH1909468.1"/>
    </source>
</evidence>
<dbReference type="AlphaFoldDB" id="A0A229WI54"/>
<dbReference type="InterPro" id="IPR007497">
    <property type="entry name" value="SIMPL/DUF541"/>
</dbReference>